<dbReference type="Proteomes" id="UP000433483">
    <property type="component" value="Unassembled WGS sequence"/>
</dbReference>
<organism evidence="6 16">
    <name type="scientific">Phytophthora fragariae</name>
    <dbReference type="NCBI Taxonomy" id="53985"/>
    <lineage>
        <taxon>Eukaryota</taxon>
        <taxon>Sar</taxon>
        <taxon>Stramenopiles</taxon>
        <taxon>Oomycota</taxon>
        <taxon>Peronosporomycetes</taxon>
        <taxon>Peronosporales</taxon>
        <taxon>Peronosporaceae</taxon>
        <taxon>Phytophthora</taxon>
    </lineage>
</organism>
<dbReference type="AlphaFoldDB" id="A0A6A3S1R1"/>
<keyword evidence="1" id="KW-0732">Signal</keyword>
<evidence type="ECO:0000313" key="5">
    <source>
        <dbReference type="EMBL" id="KAE9083894.1"/>
    </source>
</evidence>
<dbReference type="Proteomes" id="UP000486351">
    <property type="component" value="Unassembled WGS sequence"/>
</dbReference>
<dbReference type="EMBL" id="QXGF01001961">
    <property type="protein sequence ID" value="KAE8926845.1"/>
    <property type="molecule type" value="Genomic_DNA"/>
</dbReference>
<evidence type="ECO:0000313" key="2">
    <source>
        <dbReference type="EMBL" id="KAE8926845.1"/>
    </source>
</evidence>
<evidence type="ECO:0000313" key="10">
    <source>
        <dbReference type="EMBL" id="KAE9286924.1"/>
    </source>
</evidence>
<dbReference type="EMBL" id="QXGD01001955">
    <property type="protein sequence ID" value="KAE9196042.1"/>
    <property type="molecule type" value="Genomic_DNA"/>
</dbReference>
<evidence type="ECO:0000313" key="9">
    <source>
        <dbReference type="EMBL" id="KAE9196042.1"/>
    </source>
</evidence>
<evidence type="ECO:0000313" key="13">
    <source>
        <dbReference type="Proteomes" id="UP000433483"/>
    </source>
</evidence>
<evidence type="ECO:0000313" key="18">
    <source>
        <dbReference type="Proteomes" id="UP000460718"/>
    </source>
</evidence>
<evidence type="ECO:0000313" key="6">
    <source>
        <dbReference type="EMBL" id="KAE9107152.1"/>
    </source>
</evidence>
<dbReference type="EMBL" id="QXGC01001814">
    <property type="protein sequence ID" value="KAE9195584.1"/>
    <property type="molecule type" value="Genomic_DNA"/>
</dbReference>
<evidence type="ECO:0000313" key="19">
    <source>
        <dbReference type="Proteomes" id="UP000476176"/>
    </source>
</evidence>
<dbReference type="Proteomes" id="UP000460718">
    <property type="component" value="Unassembled WGS sequence"/>
</dbReference>
<dbReference type="Proteomes" id="UP000488956">
    <property type="component" value="Unassembled WGS sequence"/>
</dbReference>
<comment type="caution">
    <text evidence="6">The sequence shown here is derived from an EMBL/GenBank/DDBJ whole genome shotgun (WGS) entry which is preliminary data.</text>
</comment>
<dbReference type="Proteomes" id="UP000441208">
    <property type="component" value="Unassembled WGS sequence"/>
</dbReference>
<dbReference type="Proteomes" id="UP000429523">
    <property type="component" value="Unassembled WGS sequence"/>
</dbReference>
<evidence type="ECO:0000313" key="20">
    <source>
        <dbReference type="Proteomes" id="UP000486351"/>
    </source>
</evidence>
<dbReference type="Proteomes" id="UP000476176">
    <property type="component" value="Unassembled WGS sequence"/>
</dbReference>
<evidence type="ECO:0000313" key="14">
    <source>
        <dbReference type="Proteomes" id="UP000437068"/>
    </source>
</evidence>
<evidence type="ECO:0000313" key="15">
    <source>
        <dbReference type="Proteomes" id="UP000440367"/>
    </source>
</evidence>
<protein>
    <recommendedName>
        <fullName evidence="22">RxLR effector protein</fullName>
    </recommendedName>
</protein>
<evidence type="ECO:0000313" key="4">
    <source>
        <dbReference type="EMBL" id="KAE9082790.1"/>
    </source>
</evidence>
<proteinExistence type="predicted"/>
<evidence type="ECO:0000313" key="17">
    <source>
        <dbReference type="Proteomes" id="UP000441208"/>
    </source>
</evidence>
<dbReference type="EMBL" id="QXFZ01001948">
    <property type="protein sequence ID" value="KAE9082790.1"/>
    <property type="molecule type" value="Genomic_DNA"/>
</dbReference>
<dbReference type="Proteomes" id="UP000440367">
    <property type="component" value="Unassembled WGS sequence"/>
</dbReference>
<reference evidence="12 13" key="1">
    <citation type="submission" date="2018-08" db="EMBL/GenBank/DDBJ databases">
        <title>Genomic investigation of the strawberry pathogen Phytophthora fragariae indicates pathogenicity is determined by transcriptional variation in three key races.</title>
        <authorList>
            <person name="Adams T.M."/>
            <person name="Armitage A.D."/>
            <person name="Sobczyk M.K."/>
            <person name="Bates H.J."/>
            <person name="Dunwell J.M."/>
            <person name="Nellist C.F."/>
            <person name="Harrison R.J."/>
        </authorList>
    </citation>
    <scope>NUCLEOTIDE SEQUENCE [LARGE SCALE GENOMIC DNA]</scope>
    <source>
        <strain evidence="10 14">A4</strain>
        <strain evidence="9 15">BC-1</strain>
        <strain evidence="8 19">BC-23</strain>
        <strain evidence="7 13">NOV-27</strain>
        <strain evidence="6 16">NOV-5</strain>
        <strain evidence="4 17">NOV-71</strain>
        <strain evidence="11 20">NOV-77</strain>
        <strain evidence="2 12">NOV-9</strain>
        <strain evidence="5 21">ONT-3</strain>
        <strain evidence="3 18">SCRP245</strain>
    </source>
</reference>
<evidence type="ECO:0000313" key="3">
    <source>
        <dbReference type="EMBL" id="KAE8985343.1"/>
    </source>
</evidence>
<evidence type="ECO:0008006" key="22">
    <source>
        <dbReference type="Google" id="ProtNLM"/>
    </source>
</evidence>
<dbReference type="EMBL" id="QXFX01001850">
    <property type="protein sequence ID" value="KAE9083894.1"/>
    <property type="molecule type" value="Genomic_DNA"/>
</dbReference>
<feature type="chain" id="PRO_5036165934" description="RxLR effector protein" evidence="1">
    <location>
        <begin position="21"/>
        <end position="82"/>
    </location>
</feature>
<evidence type="ECO:0000313" key="8">
    <source>
        <dbReference type="EMBL" id="KAE9195584.1"/>
    </source>
</evidence>
<dbReference type="OrthoDB" id="10305292at2759"/>
<evidence type="ECO:0000313" key="12">
    <source>
        <dbReference type="Proteomes" id="UP000429523"/>
    </source>
</evidence>
<dbReference type="EMBL" id="QXFY01001872">
    <property type="protein sequence ID" value="KAE9307642.1"/>
    <property type="molecule type" value="Genomic_DNA"/>
</dbReference>
<feature type="signal peptide" evidence="1">
    <location>
        <begin position="1"/>
        <end position="20"/>
    </location>
</feature>
<dbReference type="EMBL" id="QXGE01001909">
    <property type="protein sequence ID" value="KAE9286924.1"/>
    <property type="molecule type" value="Genomic_DNA"/>
</dbReference>
<dbReference type="Proteomes" id="UP000440732">
    <property type="component" value="Unassembled WGS sequence"/>
</dbReference>
<dbReference type="EMBL" id="QXGB01001928">
    <property type="protein sequence ID" value="KAE9183653.1"/>
    <property type="molecule type" value="Genomic_DNA"/>
</dbReference>
<evidence type="ECO:0000313" key="21">
    <source>
        <dbReference type="Proteomes" id="UP000488956"/>
    </source>
</evidence>
<dbReference type="EMBL" id="QXGA01001929">
    <property type="protein sequence ID" value="KAE9107152.1"/>
    <property type="molecule type" value="Genomic_DNA"/>
</dbReference>
<sequence length="82" mass="8793">MLKLFATLVIVAITFGSTSAGDASITVNSLRVQERRLLEASASGSTASAHGGVDAGESLSEKEKCSWYDHFKFWSCCGWSCK</sequence>
<evidence type="ECO:0000313" key="16">
    <source>
        <dbReference type="Proteomes" id="UP000440732"/>
    </source>
</evidence>
<keyword evidence="13" id="KW-1185">Reference proteome</keyword>
<name>A0A6A3S1R1_9STRA</name>
<dbReference type="Proteomes" id="UP000437068">
    <property type="component" value="Unassembled WGS sequence"/>
</dbReference>
<dbReference type="EMBL" id="QXFW01001825">
    <property type="protein sequence ID" value="KAE8985343.1"/>
    <property type="molecule type" value="Genomic_DNA"/>
</dbReference>
<evidence type="ECO:0000313" key="11">
    <source>
        <dbReference type="EMBL" id="KAE9307642.1"/>
    </source>
</evidence>
<evidence type="ECO:0000256" key="1">
    <source>
        <dbReference type="SAM" id="SignalP"/>
    </source>
</evidence>
<accession>A0A6A3S1R1</accession>
<evidence type="ECO:0000313" key="7">
    <source>
        <dbReference type="EMBL" id="KAE9183653.1"/>
    </source>
</evidence>
<gene>
    <name evidence="10" type="ORF">PF001_g21217</name>
    <name evidence="9" type="ORF">PF002_g23155</name>
    <name evidence="8" type="ORF">PF004_g20389</name>
    <name evidence="7" type="ORF">PF005_g21998</name>
    <name evidence="6" type="ORF">PF006_g21184</name>
    <name evidence="4" type="ORF">PF007_g22164</name>
    <name evidence="11" type="ORF">PF008_g21178</name>
    <name evidence="2" type="ORF">PF009_g22974</name>
    <name evidence="5" type="ORF">PF010_g21045</name>
    <name evidence="3" type="ORF">PF011_g20421</name>
</gene>